<accession>A0A835HI53</accession>
<gene>
    <name evidence="5" type="ORF">IFM89_016424</name>
</gene>
<dbReference type="PROSITE" id="PS50961">
    <property type="entry name" value="HTH_LA"/>
    <property type="match status" value="1"/>
</dbReference>
<dbReference type="InterPro" id="IPR006630">
    <property type="entry name" value="La_HTH"/>
</dbReference>
<feature type="region of interest" description="Disordered" evidence="3">
    <location>
        <begin position="707"/>
        <end position="848"/>
    </location>
</feature>
<feature type="region of interest" description="Disordered" evidence="3">
    <location>
        <begin position="115"/>
        <end position="151"/>
    </location>
</feature>
<dbReference type="OrthoDB" id="340227at2759"/>
<dbReference type="Gene3D" id="1.10.10.10">
    <property type="entry name" value="Winged helix-like DNA-binding domain superfamily/Winged helix DNA-binding domain"/>
    <property type="match status" value="1"/>
</dbReference>
<dbReference type="PANTHER" id="PTHR22792:SF101">
    <property type="entry name" value="LA-RELATED PROTEIN 1A"/>
    <property type="match status" value="1"/>
</dbReference>
<dbReference type="GO" id="GO:0000339">
    <property type="term" value="F:RNA cap binding"/>
    <property type="evidence" value="ECO:0007669"/>
    <property type="project" value="InterPro"/>
</dbReference>
<dbReference type="InterPro" id="IPR036390">
    <property type="entry name" value="WH_DNA-bd_sf"/>
</dbReference>
<feature type="domain" description="HTH La-type RNA-binding" evidence="4">
    <location>
        <begin position="340"/>
        <end position="429"/>
    </location>
</feature>
<dbReference type="InterPro" id="IPR036388">
    <property type="entry name" value="WH-like_DNA-bd_sf"/>
</dbReference>
<evidence type="ECO:0000256" key="3">
    <source>
        <dbReference type="SAM" id="MobiDB-lite"/>
    </source>
</evidence>
<comment type="caution">
    <text evidence="5">The sequence shown here is derived from an EMBL/GenBank/DDBJ whole genome shotgun (WGS) entry which is preliminary data.</text>
</comment>
<dbReference type="Proteomes" id="UP000631114">
    <property type="component" value="Unassembled WGS sequence"/>
</dbReference>
<feature type="compositionally biased region" description="Polar residues" evidence="3">
    <location>
        <begin position="771"/>
        <end position="799"/>
    </location>
</feature>
<dbReference type="InterPro" id="IPR045180">
    <property type="entry name" value="La_dom_prot"/>
</dbReference>
<proteinExistence type="predicted"/>
<feature type="region of interest" description="Disordered" evidence="3">
    <location>
        <begin position="1006"/>
        <end position="1049"/>
    </location>
</feature>
<feature type="compositionally biased region" description="Low complexity" evidence="3">
    <location>
        <begin position="819"/>
        <end position="837"/>
    </location>
</feature>
<dbReference type="SMART" id="SM00715">
    <property type="entry name" value="LA"/>
    <property type="match status" value="1"/>
</dbReference>
<dbReference type="PANTHER" id="PTHR22792">
    <property type="entry name" value="LUPUS LA PROTEIN-RELATED"/>
    <property type="match status" value="1"/>
</dbReference>
<dbReference type="AlphaFoldDB" id="A0A835HI53"/>
<evidence type="ECO:0000256" key="1">
    <source>
        <dbReference type="ARBA" id="ARBA00022884"/>
    </source>
</evidence>
<dbReference type="Pfam" id="PF05383">
    <property type="entry name" value="La"/>
    <property type="match status" value="1"/>
</dbReference>
<dbReference type="SUPFAM" id="SSF46785">
    <property type="entry name" value="Winged helix' DNA-binding domain"/>
    <property type="match status" value="1"/>
</dbReference>
<evidence type="ECO:0000313" key="6">
    <source>
        <dbReference type="Proteomes" id="UP000631114"/>
    </source>
</evidence>
<keyword evidence="1 2" id="KW-0694">RNA-binding</keyword>
<sequence length="1049" mass="116729">MMGSTSIASIVSEDSVKVQSLGKDSRKNNMVVVEVSGGDNNIINSNGDQKDMSVVSAPMSPWKKPAGDGKGAVMGAESWPALAEARPMTKNLDFAGAAPAPAPVIKVAEKPLKPAYTHSQGPVGTRKHNGLGSTNPAQKHPSLHHQKQGFKRNHPPNNVPPFPVPIAFQQPPIPPVFPTVVPAPHIPIREYPYRPFPVPLPNLDPHMVKSGCEAPIQAFVAPGHGGGVDSSRGFQPPLRGDPNVYANNIANRRYDVQEPGVRFNQAWRHQQANNPTDNVSVPRAFVRPPPFFGPAPGFMNGPSFPGPGSMYYFPAGYPDSIRGPRFFPHPPHPGLPIPPPSEVLLLSANVVKQIEYYFSNENLQKDHHLLSLMDDQGWVAISKIADFNRVKRMTTDIPFILDALHGSSVVEVQGNKIRKRDDWSKWIMASGPNISLSKSQSPLAQEDEKSTITVENSECNARDTDGISEYPMESLLDNKSMHEDSLSSKFFPNIVPKISSGTNKRNLLTDAEGCDRQPRDVSMITNSESSLEIKFSQLETALSFKSENGATIGFGMEGTGSNCFNSSDSAEGTIKPVNLVERECESLIPVQKRVILSNKRGGLSNDFASEYSGFTGDQNTFMLDEEMELEQPTIRKDHRRIEDEDDEMDGSDRAVQKLMIVTQDPQAVKSDRSSATESDTLSKELASAINDGLYFYEQELKAKRFNNPRANNGLGMRDRYSRSPSQANGFPNPKVIVSPGNNVLEENGHVNSRRRQNKGANKQQPSHKQRLFSSNNRNPGSVRNLHGNTVSESPPSNSVGFFFGSTPPDSYGPGSSKLSASPHGIPSGSSPPVGSMPKPFPPFQHPSHQLLEENGFKQQKYVKYHKRCLSDRKRLGIGCSEEMNTLYRFWSFFLREEFMRPMYDEFRKLALEDAASKYNYGLECLFRFYSYGLERHFREDVYEDFEQITLEFYKKGNLYGLEKYWAFHHFREAREKKASSKSLKKHLELERLLREEFRCIEDFRAKEKAAKDTSSSSSGVVPAAGGNREMPFLGQARNKSNLARELESH</sequence>
<dbReference type="EMBL" id="JADFTS010000007">
    <property type="protein sequence ID" value="KAF9597283.1"/>
    <property type="molecule type" value="Genomic_DNA"/>
</dbReference>
<organism evidence="5 6">
    <name type="scientific">Coptis chinensis</name>
    <dbReference type="NCBI Taxonomy" id="261450"/>
    <lineage>
        <taxon>Eukaryota</taxon>
        <taxon>Viridiplantae</taxon>
        <taxon>Streptophyta</taxon>
        <taxon>Embryophyta</taxon>
        <taxon>Tracheophyta</taxon>
        <taxon>Spermatophyta</taxon>
        <taxon>Magnoliopsida</taxon>
        <taxon>Ranunculales</taxon>
        <taxon>Ranunculaceae</taxon>
        <taxon>Coptidoideae</taxon>
        <taxon>Coptis</taxon>
    </lineage>
</organism>
<evidence type="ECO:0000256" key="2">
    <source>
        <dbReference type="PROSITE-ProRule" id="PRU00332"/>
    </source>
</evidence>
<reference evidence="5 6" key="1">
    <citation type="submission" date="2020-10" db="EMBL/GenBank/DDBJ databases">
        <title>The Coptis chinensis genome and diversification of protoberbering-type alkaloids.</title>
        <authorList>
            <person name="Wang B."/>
            <person name="Shu S."/>
            <person name="Song C."/>
            <person name="Liu Y."/>
        </authorList>
    </citation>
    <scope>NUCLEOTIDE SEQUENCE [LARGE SCALE GENOMIC DNA]</scope>
    <source>
        <strain evidence="5">HL-2020</strain>
        <tissue evidence="5">Leaf</tissue>
    </source>
</reference>
<dbReference type="Pfam" id="PF21071">
    <property type="entry name" value="LARP1_HEAT"/>
    <property type="match status" value="1"/>
</dbReference>
<evidence type="ECO:0000313" key="5">
    <source>
        <dbReference type="EMBL" id="KAF9597283.1"/>
    </source>
</evidence>
<dbReference type="GO" id="GO:0048255">
    <property type="term" value="P:mRNA stabilization"/>
    <property type="evidence" value="ECO:0007669"/>
    <property type="project" value="InterPro"/>
</dbReference>
<dbReference type="SMART" id="SM00684">
    <property type="entry name" value="DM15"/>
    <property type="match status" value="3"/>
</dbReference>
<dbReference type="CDD" id="cd07323">
    <property type="entry name" value="LAM"/>
    <property type="match status" value="1"/>
</dbReference>
<evidence type="ECO:0000259" key="4">
    <source>
        <dbReference type="PROSITE" id="PS50961"/>
    </source>
</evidence>
<feature type="compositionally biased region" description="Basic residues" evidence="3">
    <location>
        <begin position="141"/>
        <end position="151"/>
    </location>
</feature>
<protein>
    <recommendedName>
        <fullName evidence="4">HTH La-type RNA-binding domain-containing protein</fullName>
    </recommendedName>
</protein>
<name>A0A835HI53_9MAGN</name>
<keyword evidence="6" id="KW-1185">Reference proteome</keyword>
<dbReference type="InterPro" id="IPR006607">
    <property type="entry name" value="DM15"/>
</dbReference>